<reference evidence="4" key="1">
    <citation type="journal article" date="2017" name="Plant J.">
        <title>The pomegranate (Punica granatum L.) genome and the genomics of punicalagin biosynthesis.</title>
        <authorList>
            <person name="Qin G."/>
            <person name="Xu C."/>
            <person name="Ming R."/>
            <person name="Tang H."/>
            <person name="Guyot R."/>
            <person name="Kramer E.M."/>
            <person name="Hu Y."/>
            <person name="Yi X."/>
            <person name="Qi Y."/>
            <person name="Xu X."/>
            <person name="Gao Z."/>
            <person name="Pan H."/>
            <person name="Jian J."/>
            <person name="Tian Y."/>
            <person name="Yue Z."/>
            <person name="Xu Y."/>
        </authorList>
    </citation>
    <scope>NUCLEOTIDE SEQUENCE [LARGE SCALE GENOMIC DNA]</scope>
    <source>
        <strain evidence="4">cv. Dabenzi</strain>
    </source>
</reference>
<feature type="region of interest" description="Disordered" evidence="1">
    <location>
        <begin position="468"/>
        <end position="501"/>
    </location>
</feature>
<reference evidence="3 5" key="3">
    <citation type="submission" date="2017-11" db="EMBL/GenBank/DDBJ databases">
        <title>De-novo sequencing of pomegranate (Punica granatum L.) genome.</title>
        <authorList>
            <person name="Akparov Z."/>
            <person name="Amiraslanov A."/>
            <person name="Hajiyeva S."/>
            <person name="Abbasov M."/>
            <person name="Kaur K."/>
            <person name="Hamwieh A."/>
            <person name="Solovyev V."/>
            <person name="Salamov A."/>
            <person name="Braich B."/>
            <person name="Kosarev P."/>
            <person name="Mahmoud A."/>
            <person name="Hajiyev E."/>
            <person name="Babayeva S."/>
            <person name="Izzatullayeva V."/>
            <person name="Mammadov A."/>
            <person name="Mammadov A."/>
            <person name="Sharifova S."/>
            <person name="Ojaghi J."/>
            <person name="Eynullazada K."/>
            <person name="Bayramov B."/>
            <person name="Abdulazimova A."/>
            <person name="Shahmuradov I."/>
        </authorList>
    </citation>
    <scope>NUCLEOTIDE SEQUENCE [LARGE SCALE GENOMIC DNA]</scope>
    <source>
        <strain evidence="3">AG2017</strain>
        <strain evidence="5">cv. AG2017</strain>
        <tissue evidence="3">Leaf</tissue>
    </source>
</reference>
<reference evidence="2" key="2">
    <citation type="submission" date="2017-06" db="EMBL/GenBank/DDBJ databases">
        <title>The pomegranate genome and the genomics of punicalagin biosynthesis.</title>
        <authorList>
            <person name="Xu C."/>
        </authorList>
    </citation>
    <scope>NUCLEOTIDE SEQUENCE [LARGE SCALE GENOMIC DNA]</scope>
    <source>
        <tissue evidence="2">Fresh leaf</tissue>
    </source>
</reference>
<dbReference type="EMBL" id="PGOL01002066">
    <property type="protein sequence ID" value="PKI51004.1"/>
    <property type="molecule type" value="Genomic_DNA"/>
</dbReference>
<proteinExistence type="predicted"/>
<evidence type="ECO:0000313" key="3">
    <source>
        <dbReference type="EMBL" id="PKI51004.1"/>
    </source>
</evidence>
<feature type="compositionally biased region" description="Polar residues" evidence="1">
    <location>
        <begin position="468"/>
        <end position="481"/>
    </location>
</feature>
<dbReference type="Proteomes" id="UP000233551">
    <property type="component" value="Unassembled WGS sequence"/>
</dbReference>
<protein>
    <submittedName>
        <fullName evidence="2">Uncharacterized protein</fullName>
    </submittedName>
</protein>
<feature type="region of interest" description="Disordered" evidence="1">
    <location>
        <begin position="413"/>
        <end position="449"/>
    </location>
</feature>
<evidence type="ECO:0000256" key="1">
    <source>
        <dbReference type="SAM" id="MobiDB-lite"/>
    </source>
</evidence>
<organism evidence="2 4">
    <name type="scientific">Punica granatum</name>
    <name type="common">Pomegranate</name>
    <dbReference type="NCBI Taxonomy" id="22663"/>
    <lineage>
        <taxon>Eukaryota</taxon>
        <taxon>Viridiplantae</taxon>
        <taxon>Streptophyta</taxon>
        <taxon>Embryophyta</taxon>
        <taxon>Tracheophyta</taxon>
        <taxon>Spermatophyta</taxon>
        <taxon>Magnoliopsida</taxon>
        <taxon>eudicotyledons</taxon>
        <taxon>Gunneridae</taxon>
        <taxon>Pentapetalae</taxon>
        <taxon>rosids</taxon>
        <taxon>malvids</taxon>
        <taxon>Myrtales</taxon>
        <taxon>Lythraceae</taxon>
        <taxon>Punica</taxon>
    </lineage>
</organism>
<evidence type="ECO:0000313" key="4">
    <source>
        <dbReference type="Proteomes" id="UP000197138"/>
    </source>
</evidence>
<dbReference type="AlphaFoldDB" id="A0A218XGQ4"/>
<feature type="compositionally biased region" description="Low complexity" evidence="1">
    <location>
        <begin position="433"/>
        <end position="449"/>
    </location>
</feature>
<comment type="caution">
    <text evidence="2">The sequence shown here is derived from an EMBL/GenBank/DDBJ whole genome shotgun (WGS) entry which is preliminary data.</text>
</comment>
<keyword evidence="5" id="KW-1185">Reference proteome</keyword>
<evidence type="ECO:0000313" key="5">
    <source>
        <dbReference type="Proteomes" id="UP000233551"/>
    </source>
</evidence>
<sequence>MSHLQVQLQNFIKILHLHKELRVRVKPEVEENGQLLHLHKDIGGFNEWIVLTYNLQVLREVINKNIKLRKEILDLMGNFVKLVLFRCNVLSPEQCMTFPESSGDSSTKQGTWWAWLFAILSPKLQWAGTCLPCLNNQDNSEWTEINNKIVQLQVQLQNFKSRIGVKPEVEENDRFVHLHKDIGGFNEWIALTYNLQVLQDIIRENIKLRKEIFDFMGNFVKLVLIRCNVLKPDQCMTFPASYGDTSTKQGTWWAWLFAILSPKLHLPGTSIPNPFEITCFPSPLPGTGVPGGAFLSNQAVLWAWVASLMNPADSQKPGANLSLPGSGASCFPNPLLGTAASGGASSYNQAALWAWLMSIMNLANPQQPGTSPSNLNLLGSSASCFPTPPLGTGASSNDQAALWALLVSMMNPTNPQQSETSPPNLNLLGPGTSCSPNLPPSSGSSSEASSNNQAALWAWLVSMMNLTNPQQPGTSSPNLNLLSPGTACSPTPPPSTGGASSNNQAALWAWLMSMMNTTNPQQHGTFPPSLHLPGPGASGFPNPPLGTGVSSGESSNNQAALWAWLVSMMNPANPQLPGTNPPNLNLLGSGTSSFPTPPPGTGVSNGASSNDQAALWALLVSMMNPSNPQQPVASPPNPNCSALGHHASKIFLQAWEGPAVPQIIGLPYGHG</sequence>
<evidence type="ECO:0000313" key="2">
    <source>
        <dbReference type="EMBL" id="OWM84104.1"/>
    </source>
</evidence>
<accession>A0A218XGQ4</accession>
<gene>
    <name evidence="2" type="ORF">CDL15_Pgr009351</name>
    <name evidence="3" type="ORF">CRG98_028601</name>
</gene>
<feature type="compositionally biased region" description="Polar residues" evidence="1">
    <location>
        <begin position="413"/>
        <end position="424"/>
    </location>
</feature>
<dbReference type="EMBL" id="MTKT01001802">
    <property type="protein sequence ID" value="OWM84104.1"/>
    <property type="molecule type" value="Genomic_DNA"/>
</dbReference>
<name>A0A218XGQ4_PUNGR</name>
<dbReference type="Proteomes" id="UP000197138">
    <property type="component" value="Unassembled WGS sequence"/>
</dbReference>